<keyword evidence="3" id="KW-1185">Reference proteome</keyword>
<evidence type="ECO:0000256" key="1">
    <source>
        <dbReference type="SAM" id="Phobius"/>
    </source>
</evidence>
<evidence type="ECO:0000313" key="2">
    <source>
        <dbReference type="EMBL" id="CAG8815384.1"/>
    </source>
</evidence>
<organism evidence="2 3">
    <name type="scientific">Dentiscutata erythropus</name>
    <dbReference type="NCBI Taxonomy" id="1348616"/>
    <lineage>
        <taxon>Eukaryota</taxon>
        <taxon>Fungi</taxon>
        <taxon>Fungi incertae sedis</taxon>
        <taxon>Mucoromycota</taxon>
        <taxon>Glomeromycotina</taxon>
        <taxon>Glomeromycetes</taxon>
        <taxon>Diversisporales</taxon>
        <taxon>Gigasporaceae</taxon>
        <taxon>Dentiscutata</taxon>
    </lineage>
</organism>
<keyword evidence="1" id="KW-1133">Transmembrane helix</keyword>
<feature type="non-terminal residue" evidence="2">
    <location>
        <position position="68"/>
    </location>
</feature>
<accession>A0A9N9PF72</accession>
<feature type="transmembrane region" description="Helical" evidence="1">
    <location>
        <begin position="46"/>
        <end position="67"/>
    </location>
</feature>
<gene>
    <name evidence="2" type="ORF">DERYTH_LOCUS26105</name>
</gene>
<keyword evidence="1" id="KW-0472">Membrane</keyword>
<dbReference type="AlphaFoldDB" id="A0A9N9PF72"/>
<dbReference type="EMBL" id="CAJVPY010052502">
    <property type="protein sequence ID" value="CAG8815384.1"/>
    <property type="molecule type" value="Genomic_DNA"/>
</dbReference>
<dbReference type="OrthoDB" id="5982228at2759"/>
<evidence type="ECO:0000313" key="3">
    <source>
        <dbReference type="Proteomes" id="UP000789405"/>
    </source>
</evidence>
<sequence length="68" mass="7388">MEDETSSVNYQNTLGILFGIGYNINRIVGAGIFNADSMWILVQSPGITLVLFVVCGIISLLGSFIYVE</sequence>
<protein>
    <submittedName>
        <fullName evidence="2">2335_t:CDS:1</fullName>
    </submittedName>
</protein>
<dbReference type="Proteomes" id="UP000789405">
    <property type="component" value="Unassembled WGS sequence"/>
</dbReference>
<name>A0A9N9PF72_9GLOM</name>
<keyword evidence="1" id="KW-0812">Transmembrane</keyword>
<reference evidence="2" key="1">
    <citation type="submission" date="2021-06" db="EMBL/GenBank/DDBJ databases">
        <authorList>
            <person name="Kallberg Y."/>
            <person name="Tangrot J."/>
            <person name="Rosling A."/>
        </authorList>
    </citation>
    <scope>NUCLEOTIDE SEQUENCE</scope>
    <source>
        <strain evidence="2">MA453B</strain>
    </source>
</reference>
<comment type="caution">
    <text evidence="2">The sequence shown here is derived from an EMBL/GenBank/DDBJ whole genome shotgun (WGS) entry which is preliminary data.</text>
</comment>
<proteinExistence type="predicted"/>